<proteinExistence type="predicted"/>
<gene>
    <name evidence="4" type="ORF">GA0061099_101248</name>
</gene>
<comment type="catalytic activity">
    <reaction evidence="1">
        <text>beta-D-ribopyranose = beta-D-ribofuranose</text>
        <dbReference type="Rhea" id="RHEA:25432"/>
        <dbReference type="ChEBI" id="CHEBI:27476"/>
        <dbReference type="ChEBI" id="CHEBI:47002"/>
        <dbReference type="EC" id="5.4.99.62"/>
    </reaction>
</comment>
<name>A0A1C3XDR3_9BRAD</name>
<accession>A0A1C3XDR3</accession>
<protein>
    <submittedName>
        <fullName evidence="4">L-fucose mutarotase</fullName>
    </submittedName>
</protein>
<dbReference type="SUPFAM" id="SSF102546">
    <property type="entry name" value="RbsD-like"/>
    <property type="match status" value="1"/>
</dbReference>
<dbReference type="Proteomes" id="UP000183174">
    <property type="component" value="Unassembled WGS sequence"/>
</dbReference>
<dbReference type="AlphaFoldDB" id="A0A1C3XDR3"/>
<dbReference type="GO" id="GO:0062193">
    <property type="term" value="F:D-ribose pyranase activity"/>
    <property type="evidence" value="ECO:0007669"/>
    <property type="project" value="UniProtKB-EC"/>
</dbReference>
<dbReference type="RefSeq" id="WP_036030270.1">
    <property type="nucleotide sequence ID" value="NZ_FMAE01000012.1"/>
</dbReference>
<dbReference type="PANTHER" id="PTHR31690">
    <property type="entry name" value="FUCOSE MUTAROTASE"/>
    <property type="match status" value="1"/>
</dbReference>
<evidence type="ECO:0000256" key="3">
    <source>
        <dbReference type="ARBA" id="ARBA00036324"/>
    </source>
</evidence>
<evidence type="ECO:0000256" key="1">
    <source>
        <dbReference type="ARBA" id="ARBA00000223"/>
    </source>
</evidence>
<evidence type="ECO:0000313" key="4">
    <source>
        <dbReference type="EMBL" id="SCB50275.1"/>
    </source>
</evidence>
<dbReference type="Pfam" id="PF05025">
    <property type="entry name" value="RbsD_FucU"/>
    <property type="match status" value="1"/>
</dbReference>
<dbReference type="InterPro" id="IPR050443">
    <property type="entry name" value="RbsD/FucU_mutarotase"/>
</dbReference>
<dbReference type="PANTHER" id="PTHR31690:SF4">
    <property type="entry name" value="FUCOSE MUTAROTASE"/>
    <property type="match status" value="1"/>
</dbReference>
<comment type="catalytic activity">
    <reaction evidence="3">
        <text>alpha-L-fucose = beta-L-fucose</text>
        <dbReference type="Rhea" id="RHEA:25580"/>
        <dbReference type="ChEBI" id="CHEBI:42548"/>
        <dbReference type="ChEBI" id="CHEBI:42589"/>
        <dbReference type="EC" id="5.1.3.29"/>
    </reaction>
</comment>
<dbReference type="Gene3D" id="3.40.1650.10">
    <property type="entry name" value="RbsD-like domain"/>
    <property type="match status" value="1"/>
</dbReference>
<dbReference type="GO" id="GO:0006004">
    <property type="term" value="P:fucose metabolic process"/>
    <property type="evidence" value="ECO:0007669"/>
    <property type="project" value="TreeGrafter"/>
</dbReference>
<reference evidence="4 5" key="1">
    <citation type="submission" date="2016-08" db="EMBL/GenBank/DDBJ databases">
        <authorList>
            <person name="Seilhamer J.J."/>
        </authorList>
    </citation>
    <scope>NUCLEOTIDE SEQUENCE [LARGE SCALE GENOMIC DNA]</scope>
    <source>
        <strain evidence="4 5">CCBAU 10071</strain>
    </source>
</reference>
<evidence type="ECO:0000256" key="2">
    <source>
        <dbReference type="ARBA" id="ARBA00023235"/>
    </source>
</evidence>
<keyword evidence="2" id="KW-0413">Isomerase</keyword>
<dbReference type="InterPro" id="IPR007721">
    <property type="entry name" value="RbsD_FucU"/>
</dbReference>
<organism evidence="4 5">
    <name type="scientific">Bradyrhizobium yuanmingense</name>
    <dbReference type="NCBI Taxonomy" id="108015"/>
    <lineage>
        <taxon>Bacteria</taxon>
        <taxon>Pseudomonadati</taxon>
        <taxon>Pseudomonadota</taxon>
        <taxon>Alphaproteobacteria</taxon>
        <taxon>Hyphomicrobiales</taxon>
        <taxon>Nitrobacteraceae</taxon>
        <taxon>Bradyrhizobium</taxon>
    </lineage>
</organism>
<dbReference type="GO" id="GO:0042806">
    <property type="term" value="F:fucose binding"/>
    <property type="evidence" value="ECO:0007669"/>
    <property type="project" value="TreeGrafter"/>
</dbReference>
<evidence type="ECO:0000313" key="5">
    <source>
        <dbReference type="Proteomes" id="UP000183174"/>
    </source>
</evidence>
<dbReference type="EMBL" id="FMAE01000012">
    <property type="protein sequence ID" value="SCB50275.1"/>
    <property type="molecule type" value="Genomic_DNA"/>
</dbReference>
<dbReference type="InterPro" id="IPR023750">
    <property type="entry name" value="RbsD-like_sf"/>
</dbReference>
<dbReference type="GO" id="GO:0036373">
    <property type="term" value="F:L-fucose mutarotase activity"/>
    <property type="evidence" value="ECO:0007669"/>
    <property type="project" value="UniProtKB-EC"/>
</dbReference>
<sequence>MLKSIDPILTPDLLWLLAAMGHGDDLVFVDANHPATRIAQSTSSQRLIQLPGMTMETAIRAIMSVYPLDDFDPDPVRVMMPVDDPDRVPEVQRAVLAEIARAAGRPVTPGKLARPDFYRAAAAGFGVVQVGDSRGYGCFLIRKGVIS</sequence>